<dbReference type="PROSITE" id="PS50011">
    <property type="entry name" value="PROTEIN_KINASE_DOM"/>
    <property type="match status" value="1"/>
</dbReference>
<evidence type="ECO:0000256" key="10">
    <source>
        <dbReference type="ARBA" id="ARBA00023006"/>
    </source>
</evidence>
<dbReference type="InterPro" id="IPR011009">
    <property type="entry name" value="Kinase-like_dom_sf"/>
</dbReference>
<evidence type="ECO:0000313" key="17">
    <source>
        <dbReference type="Proteomes" id="UP001498476"/>
    </source>
</evidence>
<keyword evidence="7" id="KW-0418">Kinase</keyword>
<evidence type="ECO:0000256" key="14">
    <source>
        <dbReference type="SAM" id="MobiDB-lite"/>
    </source>
</evidence>
<keyword evidence="6" id="KW-0547">Nucleotide-binding</keyword>
<evidence type="ECO:0000256" key="3">
    <source>
        <dbReference type="ARBA" id="ARBA00022448"/>
    </source>
</evidence>
<name>A0ABR1HA27_9HYPO</name>
<sequence>MSPQGHDHGQQPQHPFSNPHHRVPDLVRDSQLNTRFLSGGVTQHTVHVTSNHPSRRRRIRVEETWHRERELGNGTFGRVWLQRCASGPATGSLRAVKEMEKDPSRPVDYTRELEAMAKFSHEKYVHCFVKCHGWYMSENMVFIAMEHLPHGDLQKYLNQPFPEGQAKEIAAQLTEGLVYLHDNGFAHRDLKPANILVHRPGPNWWVKIGDFGISKRAEEENTALRTLIGTEGYLAPEIIGFVFSQDSSSSGSFSYTFAVDMWALGELMFRLIAHRPAFPNRQDLFNCVVRGYPFPISALQAKDVSEDCCDFIMKSMIADPGKRLTAHDATAHIWVQASRPSSRASSASSIMTSEVLTMSSNQPVKNAPSAGTASTSQLKIPFEDTAQWSTGIQESQHQLSAGPFLDTAQWSTGSLEPQQPQVFQQRLSTGTYMQGADGVNLNPRELPNSQRWSGPPTPSLTPQPPSPTQPPGLPETAQHTLDSQGSVTQKVKTLAPGVIQSPSQQPQLVADASSSTEAPATDLFHNRPANPGTGVLMDDTQPLRTSGGTHPIHFDSMVPADDDVYENAEEVLPEARFSSPPVPVAYNPYEPRRGHEYSLPEIEKATMRRRIAIQLATDKVERGKLEVAKAKKAASQAESEAKYWEEKKETDDLDQWSSRQKMRREMLFRQSSKLSDRQTELSVLQSELSRLQSGYKGYQLKCEDEAKKNGYPNAEGHKMPLLRGTDEAQQWNHEQFSPESEGHQRNGPTDVVEYPAFLSFRPELDTSRVGMSPSELKGKPVHSTQDPIRPRGQDPQSKSGNQAEIITDRHSSHESDVTPEGVNATPNHDESRSSTVSTYNPPAARLITPSAASNGESTETAGKGQWALNYSPLDRVSNSFRSLHSSMESSPAPTIPPAPFPPDFTLNLTGPSAIISPTPPIKKSPVSINMPYKLPSYAPPAIFPPDFVPARKPWKPTNEEITAGIARLDRLDHSWQVHIGQDLLGKGLDNLTVRQNYEFIADVLEEMQQMKPYLETPAPPPSPAPETPRNRFVETTAEVARGDMLDNESRSDLANYDRYADLDESDSWGDGVNNQWNYYPDEDPRERRQRNRDSGLRGWFRKKFVP</sequence>
<evidence type="ECO:0000256" key="13">
    <source>
        <dbReference type="ARBA" id="ARBA00048679"/>
    </source>
</evidence>
<feature type="region of interest" description="Disordered" evidence="14">
    <location>
        <begin position="359"/>
        <end position="378"/>
    </location>
</feature>
<evidence type="ECO:0000256" key="12">
    <source>
        <dbReference type="ARBA" id="ARBA00047899"/>
    </source>
</evidence>
<keyword evidence="3" id="KW-0813">Transport</keyword>
<feature type="domain" description="Protein kinase" evidence="15">
    <location>
        <begin position="65"/>
        <end position="335"/>
    </location>
</feature>
<comment type="caution">
    <text evidence="16">The sequence shown here is derived from an EMBL/GenBank/DDBJ whole genome shotgun (WGS) entry which is preliminary data.</text>
</comment>
<feature type="region of interest" description="Disordered" evidence="14">
    <location>
        <begin position="433"/>
        <end position="535"/>
    </location>
</feature>
<dbReference type="PANTHER" id="PTHR24348">
    <property type="entry name" value="SERINE/THREONINE-PROTEIN KINASE UNC-51-RELATED"/>
    <property type="match status" value="1"/>
</dbReference>
<comment type="subcellular location">
    <subcellularLocation>
        <location evidence="1">Preautophagosomal structure membrane</location>
        <topology evidence="1">Peripheral membrane protein</topology>
    </subcellularLocation>
</comment>
<evidence type="ECO:0000256" key="11">
    <source>
        <dbReference type="ARBA" id="ARBA00030237"/>
    </source>
</evidence>
<feature type="region of interest" description="Disordered" evidence="14">
    <location>
        <begin position="636"/>
        <end position="658"/>
    </location>
</feature>
<feature type="region of interest" description="Disordered" evidence="14">
    <location>
        <begin position="37"/>
        <end position="56"/>
    </location>
</feature>
<evidence type="ECO:0000256" key="4">
    <source>
        <dbReference type="ARBA" id="ARBA00022527"/>
    </source>
</evidence>
<feature type="compositionally biased region" description="Polar residues" evidence="14">
    <location>
        <begin position="850"/>
        <end position="860"/>
    </location>
</feature>
<comment type="catalytic activity">
    <reaction evidence="13">
        <text>L-seryl-[protein] + ATP = O-phospho-L-seryl-[protein] + ADP + H(+)</text>
        <dbReference type="Rhea" id="RHEA:17989"/>
        <dbReference type="Rhea" id="RHEA-COMP:9863"/>
        <dbReference type="Rhea" id="RHEA-COMP:11604"/>
        <dbReference type="ChEBI" id="CHEBI:15378"/>
        <dbReference type="ChEBI" id="CHEBI:29999"/>
        <dbReference type="ChEBI" id="CHEBI:30616"/>
        <dbReference type="ChEBI" id="CHEBI:83421"/>
        <dbReference type="ChEBI" id="CHEBI:456216"/>
        <dbReference type="EC" id="2.7.11.1"/>
    </reaction>
</comment>
<keyword evidence="4" id="KW-0723">Serine/threonine-protein kinase</keyword>
<dbReference type="InterPro" id="IPR008271">
    <property type="entry name" value="Ser/Thr_kinase_AS"/>
</dbReference>
<feature type="region of interest" description="Disordered" evidence="14">
    <location>
        <begin position="765"/>
        <end position="863"/>
    </location>
</feature>
<feature type="compositionally biased region" description="Basic and acidic residues" evidence="14">
    <location>
        <begin position="1082"/>
        <end position="1095"/>
    </location>
</feature>
<accession>A0ABR1HA27</accession>
<feature type="compositionally biased region" description="Basic and acidic residues" evidence="14">
    <location>
        <begin position="639"/>
        <end position="650"/>
    </location>
</feature>
<evidence type="ECO:0000256" key="1">
    <source>
        <dbReference type="ARBA" id="ARBA00004623"/>
    </source>
</evidence>
<dbReference type="SMART" id="SM00220">
    <property type="entry name" value="S_TKc"/>
    <property type="match status" value="1"/>
</dbReference>
<dbReference type="Proteomes" id="UP001498476">
    <property type="component" value="Unassembled WGS sequence"/>
</dbReference>
<feature type="compositionally biased region" description="Polar residues" evidence="14">
    <location>
        <begin position="500"/>
        <end position="518"/>
    </location>
</feature>
<feature type="region of interest" description="Disordered" evidence="14">
    <location>
        <begin position="1063"/>
        <end position="1106"/>
    </location>
</feature>
<keyword evidence="17" id="KW-1185">Reference proteome</keyword>
<feature type="compositionally biased region" description="Polar residues" evidence="14">
    <location>
        <begin position="794"/>
        <end position="804"/>
    </location>
</feature>
<dbReference type="Gene3D" id="1.10.510.10">
    <property type="entry name" value="Transferase(Phosphotransferase) domain 1"/>
    <property type="match status" value="1"/>
</dbReference>
<keyword evidence="5" id="KW-0808">Transferase</keyword>
<evidence type="ECO:0000313" key="16">
    <source>
        <dbReference type="EMBL" id="KAK7417926.1"/>
    </source>
</evidence>
<comment type="catalytic activity">
    <reaction evidence="12">
        <text>L-threonyl-[protein] + ATP = O-phospho-L-threonyl-[protein] + ADP + H(+)</text>
        <dbReference type="Rhea" id="RHEA:46608"/>
        <dbReference type="Rhea" id="RHEA-COMP:11060"/>
        <dbReference type="Rhea" id="RHEA-COMP:11605"/>
        <dbReference type="ChEBI" id="CHEBI:15378"/>
        <dbReference type="ChEBI" id="CHEBI:30013"/>
        <dbReference type="ChEBI" id="CHEBI:30616"/>
        <dbReference type="ChEBI" id="CHEBI:61977"/>
        <dbReference type="ChEBI" id="CHEBI:456216"/>
        <dbReference type="EC" id="2.7.11.1"/>
    </reaction>
</comment>
<dbReference type="InterPro" id="IPR045269">
    <property type="entry name" value="Atg1-like"/>
</dbReference>
<evidence type="ECO:0000256" key="8">
    <source>
        <dbReference type="ARBA" id="ARBA00022840"/>
    </source>
</evidence>
<feature type="compositionally biased region" description="Polar residues" evidence="14">
    <location>
        <begin position="477"/>
        <end position="491"/>
    </location>
</feature>
<dbReference type="Pfam" id="PF00069">
    <property type="entry name" value="Pkinase"/>
    <property type="match status" value="1"/>
</dbReference>
<feature type="compositionally biased region" description="Polar residues" evidence="14">
    <location>
        <begin position="37"/>
        <end position="52"/>
    </location>
</feature>
<evidence type="ECO:0000256" key="5">
    <source>
        <dbReference type="ARBA" id="ARBA00022679"/>
    </source>
</evidence>
<organism evidence="16 17">
    <name type="scientific">Neonectria punicea</name>
    <dbReference type="NCBI Taxonomy" id="979145"/>
    <lineage>
        <taxon>Eukaryota</taxon>
        <taxon>Fungi</taxon>
        <taxon>Dikarya</taxon>
        <taxon>Ascomycota</taxon>
        <taxon>Pezizomycotina</taxon>
        <taxon>Sordariomycetes</taxon>
        <taxon>Hypocreomycetidae</taxon>
        <taxon>Hypocreales</taxon>
        <taxon>Nectriaceae</taxon>
        <taxon>Neonectria</taxon>
    </lineage>
</organism>
<dbReference type="InterPro" id="IPR000719">
    <property type="entry name" value="Prot_kinase_dom"/>
</dbReference>
<feature type="compositionally biased region" description="Pro residues" evidence="14">
    <location>
        <begin position="455"/>
        <end position="473"/>
    </location>
</feature>
<feature type="region of interest" description="Disordered" evidence="14">
    <location>
        <begin position="1"/>
        <end position="24"/>
    </location>
</feature>
<dbReference type="SUPFAM" id="SSF56112">
    <property type="entry name" value="Protein kinase-like (PK-like)"/>
    <property type="match status" value="1"/>
</dbReference>
<evidence type="ECO:0000259" key="15">
    <source>
        <dbReference type="PROSITE" id="PS50011"/>
    </source>
</evidence>
<evidence type="ECO:0000256" key="9">
    <source>
        <dbReference type="ARBA" id="ARBA00022927"/>
    </source>
</evidence>
<keyword evidence="9" id="KW-0653">Protein transport</keyword>
<keyword evidence="10" id="KW-0072">Autophagy</keyword>
<evidence type="ECO:0000256" key="7">
    <source>
        <dbReference type="ARBA" id="ARBA00022777"/>
    </source>
</evidence>
<evidence type="ECO:0000256" key="2">
    <source>
        <dbReference type="ARBA" id="ARBA00012513"/>
    </source>
</evidence>
<dbReference type="EMBL" id="JAZAVJ010000052">
    <property type="protein sequence ID" value="KAK7417926.1"/>
    <property type="molecule type" value="Genomic_DNA"/>
</dbReference>
<proteinExistence type="predicted"/>
<gene>
    <name evidence="16" type="ORF">QQX98_004228</name>
</gene>
<dbReference type="EC" id="2.7.11.1" evidence="2"/>
<dbReference type="PANTHER" id="PTHR24348:SF22">
    <property type="entry name" value="NON-SPECIFIC SERINE_THREONINE PROTEIN KINASE"/>
    <property type="match status" value="1"/>
</dbReference>
<keyword evidence="8" id="KW-0067">ATP-binding</keyword>
<reference evidence="16 17" key="1">
    <citation type="journal article" date="2025" name="Microbiol. Resour. Announc.">
        <title>Draft genome sequences for Neonectria magnoliae and Neonectria punicea, canker pathogens of Liriodendron tulipifera and Acer saccharum in West Virginia.</title>
        <authorList>
            <person name="Petronek H.M."/>
            <person name="Kasson M.T."/>
            <person name="Metheny A.M."/>
            <person name="Stauder C.M."/>
            <person name="Lovett B."/>
            <person name="Lynch S.C."/>
            <person name="Garnas J.R."/>
            <person name="Kasson L.R."/>
            <person name="Stajich J.E."/>
        </authorList>
    </citation>
    <scope>NUCLEOTIDE SEQUENCE [LARGE SCALE GENOMIC DNA]</scope>
    <source>
        <strain evidence="16 17">NRRL 64653</strain>
    </source>
</reference>
<evidence type="ECO:0000256" key="6">
    <source>
        <dbReference type="ARBA" id="ARBA00022741"/>
    </source>
</evidence>
<feature type="compositionally biased region" description="Basic and acidic residues" evidence="14">
    <location>
        <begin position="806"/>
        <end position="816"/>
    </location>
</feature>
<protein>
    <recommendedName>
        <fullName evidence="2">non-specific serine/threonine protein kinase</fullName>
        <ecNumber evidence="2">2.7.11.1</ecNumber>
    </recommendedName>
    <alternativeName>
        <fullName evidence="11">Autophagy-related protein 1</fullName>
    </alternativeName>
</protein>
<dbReference type="PROSITE" id="PS00108">
    <property type="entry name" value="PROTEIN_KINASE_ST"/>
    <property type="match status" value="1"/>
</dbReference>